<comment type="caution">
    <text evidence="1">The sequence shown here is derived from an EMBL/GenBank/DDBJ whole genome shotgun (WGS) entry which is preliminary data.</text>
</comment>
<keyword evidence="2" id="KW-1185">Reference proteome</keyword>
<reference evidence="1 2" key="1">
    <citation type="journal article" date="2019" name="Genome Biol. Evol.">
        <title>Insights into the evolution of the New World diploid cottons (Gossypium, subgenus Houzingenia) based on genome sequencing.</title>
        <authorList>
            <person name="Grover C.E."/>
            <person name="Arick M.A. 2nd"/>
            <person name="Thrash A."/>
            <person name="Conover J.L."/>
            <person name="Sanders W.S."/>
            <person name="Peterson D.G."/>
            <person name="Frelichowski J.E."/>
            <person name="Scheffler J.A."/>
            <person name="Scheffler B.E."/>
            <person name="Wendel J.F."/>
        </authorList>
    </citation>
    <scope>NUCLEOTIDE SEQUENCE [LARGE SCALE GENOMIC DNA]</scope>
    <source>
        <strain evidence="1">0</strain>
        <tissue evidence="1">Leaf</tissue>
    </source>
</reference>
<name>A0A7J9H0E2_9ROSI</name>
<dbReference type="EMBL" id="JABFAD010000007">
    <property type="protein sequence ID" value="MBA0803242.1"/>
    <property type="molecule type" value="Genomic_DNA"/>
</dbReference>
<dbReference type="AlphaFoldDB" id="A0A7J9H0E2"/>
<protein>
    <submittedName>
        <fullName evidence="1">Uncharacterized protein</fullName>
    </submittedName>
</protein>
<sequence>MSGWKVWPGASHFPITPSQPMIYRPSL</sequence>
<evidence type="ECO:0000313" key="2">
    <source>
        <dbReference type="Proteomes" id="UP000593560"/>
    </source>
</evidence>
<evidence type="ECO:0000313" key="1">
    <source>
        <dbReference type="EMBL" id="MBA0803242.1"/>
    </source>
</evidence>
<gene>
    <name evidence="1" type="ORF">Gohar_013480</name>
</gene>
<accession>A0A7J9H0E2</accession>
<organism evidence="1 2">
    <name type="scientific">Gossypium harknessii</name>
    <dbReference type="NCBI Taxonomy" id="34285"/>
    <lineage>
        <taxon>Eukaryota</taxon>
        <taxon>Viridiplantae</taxon>
        <taxon>Streptophyta</taxon>
        <taxon>Embryophyta</taxon>
        <taxon>Tracheophyta</taxon>
        <taxon>Spermatophyta</taxon>
        <taxon>Magnoliopsida</taxon>
        <taxon>eudicotyledons</taxon>
        <taxon>Gunneridae</taxon>
        <taxon>Pentapetalae</taxon>
        <taxon>rosids</taxon>
        <taxon>malvids</taxon>
        <taxon>Malvales</taxon>
        <taxon>Malvaceae</taxon>
        <taxon>Malvoideae</taxon>
        <taxon>Gossypium</taxon>
    </lineage>
</organism>
<dbReference type="Proteomes" id="UP000593560">
    <property type="component" value="Unassembled WGS sequence"/>
</dbReference>
<proteinExistence type="predicted"/>